<dbReference type="GO" id="GO:0031625">
    <property type="term" value="F:ubiquitin protein ligase binding"/>
    <property type="evidence" value="ECO:0007669"/>
    <property type="project" value="TreeGrafter"/>
</dbReference>
<feature type="region of interest" description="Disordered" evidence="2">
    <location>
        <begin position="198"/>
        <end position="279"/>
    </location>
</feature>
<feature type="compositionally biased region" description="Polar residues" evidence="2">
    <location>
        <begin position="646"/>
        <end position="661"/>
    </location>
</feature>
<dbReference type="OrthoDB" id="7785529at2759"/>
<feature type="compositionally biased region" description="Basic and acidic residues" evidence="2">
    <location>
        <begin position="682"/>
        <end position="694"/>
    </location>
</feature>
<dbReference type="EMBL" id="CP055898">
    <property type="protein sequence ID" value="QKX53588.1"/>
    <property type="molecule type" value="Genomic_DNA"/>
</dbReference>
<proteinExistence type="inferred from homology"/>
<comment type="similarity">
    <text evidence="1">Belongs to the arrestin family. PalF/RIM8 subfamily.</text>
</comment>
<feature type="region of interest" description="Disordered" evidence="2">
    <location>
        <begin position="505"/>
        <end position="535"/>
    </location>
</feature>
<dbReference type="InterPro" id="IPR050357">
    <property type="entry name" value="Arrestin_domain-protein"/>
</dbReference>
<accession>A0A7H8QHW8</accession>
<dbReference type="Pfam" id="PF02752">
    <property type="entry name" value="Arrestin_C"/>
    <property type="match status" value="1"/>
</dbReference>
<dbReference type="RefSeq" id="XP_035339767.1">
    <property type="nucleotide sequence ID" value="XM_035483874.1"/>
</dbReference>
<dbReference type="PANTHER" id="PTHR11188">
    <property type="entry name" value="ARRESTIN DOMAIN CONTAINING PROTEIN"/>
    <property type="match status" value="1"/>
</dbReference>
<evidence type="ECO:0000256" key="2">
    <source>
        <dbReference type="SAM" id="MobiDB-lite"/>
    </source>
</evidence>
<feature type="compositionally biased region" description="Low complexity" evidence="2">
    <location>
        <begin position="246"/>
        <end position="262"/>
    </location>
</feature>
<feature type="compositionally biased region" description="Basic and acidic residues" evidence="2">
    <location>
        <begin position="729"/>
        <end position="746"/>
    </location>
</feature>
<evidence type="ECO:0000256" key="1">
    <source>
        <dbReference type="ARBA" id="ARBA00037950"/>
    </source>
</evidence>
<organism evidence="4 5">
    <name type="scientific">Talaromyces rugulosus</name>
    <name type="common">Penicillium rugulosum</name>
    <dbReference type="NCBI Taxonomy" id="121627"/>
    <lineage>
        <taxon>Eukaryota</taxon>
        <taxon>Fungi</taxon>
        <taxon>Dikarya</taxon>
        <taxon>Ascomycota</taxon>
        <taxon>Pezizomycotina</taxon>
        <taxon>Eurotiomycetes</taxon>
        <taxon>Eurotiomycetidae</taxon>
        <taxon>Eurotiales</taxon>
        <taxon>Trichocomaceae</taxon>
        <taxon>Talaromyces</taxon>
        <taxon>Talaromyces sect. Islandici</taxon>
    </lineage>
</organism>
<dbReference type="SMART" id="SM01017">
    <property type="entry name" value="Arrestin_C"/>
    <property type="match status" value="1"/>
</dbReference>
<feature type="compositionally biased region" description="Polar residues" evidence="2">
    <location>
        <begin position="263"/>
        <end position="279"/>
    </location>
</feature>
<evidence type="ECO:0000259" key="3">
    <source>
        <dbReference type="SMART" id="SM01017"/>
    </source>
</evidence>
<dbReference type="GO" id="GO:0030674">
    <property type="term" value="F:protein-macromolecule adaptor activity"/>
    <property type="evidence" value="ECO:0007669"/>
    <property type="project" value="TreeGrafter"/>
</dbReference>
<dbReference type="Gene3D" id="2.60.40.640">
    <property type="match status" value="1"/>
</dbReference>
<dbReference type="Pfam" id="PF00339">
    <property type="entry name" value="Arrestin_N"/>
    <property type="match status" value="1"/>
</dbReference>
<sequence>MSVEPLSGQPTAPSAQRNKWVDKLTSHFGNRNRNISEYYVQPDDPWRSYFPGDIIKGTVVLKVVKPVRITHLVVCLHGYVKVFKNTILPGEANREVGFMGPGRGRRAGEYMGNGFATLFEDELVLCGDGRLKEGIYKFKFELELPPYNLPSSINFERGTIAYIITSTLTRPTTIAPTSSCHRRITVLENLDVAPFPPPKPRVVSLEPVSKKSKSKLKQKVQSGEQIQDPASNGLSVQDPVPPLSPAPSDISSSSRLSTSSQSFQVVGDTNRTGSVRSTSASSVGKNITATAELARSGALPGDTIPMKITINHTRQVRSPHGIIITLFRQGRIDMHPAIPLGPSDAEGKKVYEDFIPKSRTGLSGLSLGTGRSSSVFRKDLSQTFAPLIVDPMTMTANIKSSIRLPEDSFPTITRVPGAMISFRYYVEVVIDLRGKLATSDRFLPRLNMVSGGSNFSSSGQVHSFSDTGNSSVTSNWSGNILDTDQIRREKGVVAVVFEVVVGTRDSNRRQQQQVDENASAPDTAANPQSADYDTSDAHYNMYTDEEGFYDNGEYYPHNNYHDHENDLYWHEYPPANDQQFHSLGEAVQAPSSHEPEDEKTRLQREESMLLPSQPPDEGVPGPSTVASAPTAPDIPEEEFHYDDRPQTQVVNGTTAQSSAMSVDTIVPGPSEPRVSDYPTHSQSDDKNELERQRLMMEASAPVSSPEGNTHHDIAPSAAPTAPILDEEEHISSLDARGDEALPRYQR</sequence>
<evidence type="ECO:0000313" key="5">
    <source>
        <dbReference type="Proteomes" id="UP000509510"/>
    </source>
</evidence>
<name>A0A7H8QHW8_TALRU</name>
<dbReference type="InterPro" id="IPR011022">
    <property type="entry name" value="Arrestin_C-like"/>
</dbReference>
<feature type="region of interest" description="Disordered" evidence="2">
    <location>
        <begin position="610"/>
        <end position="746"/>
    </location>
</feature>
<dbReference type="GO" id="GO:0070086">
    <property type="term" value="P:ubiquitin-dependent endocytosis"/>
    <property type="evidence" value="ECO:0007669"/>
    <property type="project" value="TreeGrafter"/>
</dbReference>
<reference evidence="5" key="1">
    <citation type="submission" date="2020-06" db="EMBL/GenBank/DDBJ databases">
        <title>A chromosome-scale genome assembly of Talaromyces rugulosus W13939.</title>
        <authorList>
            <person name="Wang B."/>
            <person name="Guo L."/>
            <person name="Ye K."/>
            <person name="Wang L."/>
        </authorList>
    </citation>
    <scope>NUCLEOTIDE SEQUENCE [LARGE SCALE GENOMIC DNA]</scope>
    <source>
        <strain evidence="5">W13939</strain>
    </source>
</reference>
<dbReference type="GeneID" id="55988180"/>
<dbReference type="SUPFAM" id="SSF81296">
    <property type="entry name" value="E set domains"/>
    <property type="match status" value="1"/>
</dbReference>
<dbReference type="InterPro" id="IPR014752">
    <property type="entry name" value="Arrestin-like_C"/>
</dbReference>
<feature type="compositionally biased region" description="Polar residues" evidence="2">
    <location>
        <begin position="223"/>
        <end position="235"/>
    </location>
</feature>
<dbReference type="KEGG" id="trg:TRUGW13939_00667"/>
<evidence type="ECO:0000313" key="4">
    <source>
        <dbReference type="EMBL" id="QKX53588.1"/>
    </source>
</evidence>
<protein>
    <recommendedName>
        <fullName evidence="3">Arrestin C-terminal-like domain-containing protein</fullName>
    </recommendedName>
</protein>
<dbReference type="InterPro" id="IPR014756">
    <property type="entry name" value="Ig_E-set"/>
</dbReference>
<dbReference type="InterPro" id="IPR011021">
    <property type="entry name" value="Arrestin-like_N"/>
</dbReference>
<dbReference type="AlphaFoldDB" id="A0A7H8QHW8"/>
<gene>
    <name evidence="4" type="ORF">TRUGW13939_00667</name>
</gene>
<keyword evidence="5" id="KW-1185">Reference proteome</keyword>
<feature type="domain" description="Arrestin C-terminal-like" evidence="3">
    <location>
        <begin position="283"/>
        <end position="451"/>
    </location>
</feature>
<dbReference type="Proteomes" id="UP000509510">
    <property type="component" value="Chromosome I"/>
</dbReference>
<dbReference type="GO" id="GO:0005829">
    <property type="term" value="C:cytosol"/>
    <property type="evidence" value="ECO:0007669"/>
    <property type="project" value="TreeGrafter"/>
</dbReference>
<dbReference type="PANTHER" id="PTHR11188:SF161">
    <property type="entry name" value="PH-RESPONSE REGULATOR PROTEIN PALF_RIM8"/>
    <property type="match status" value="1"/>
</dbReference>
<dbReference type="GO" id="GO:0005886">
    <property type="term" value="C:plasma membrane"/>
    <property type="evidence" value="ECO:0007669"/>
    <property type="project" value="TreeGrafter"/>
</dbReference>